<proteinExistence type="predicted"/>
<accession>A0A640SZZ0</accession>
<feature type="region of interest" description="Disordered" evidence="1">
    <location>
        <begin position="39"/>
        <end position="58"/>
    </location>
</feature>
<evidence type="ECO:0000256" key="1">
    <source>
        <dbReference type="SAM" id="MobiDB-lite"/>
    </source>
</evidence>
<dbReference type="RefSeq" id="WP_190141691.1">
    <property type="nucleotide sequence ID" value="NZ_BLIO01000001.1"/>
</dbReference>
<protein>
    <submittedName>
        <fullName evidence="2">Uncharacterized protein</fullName>
    </submittedName>
</protein>
<dbReference type="EMBL" id="BLIO01000001">
    <property type="protein sequence ID" value="GFE15596.1"/>
    <property type="molecule type" value="Genomic_DNA"/>
</dbReference>
<gene>
    <name evidence="2" type="ORF">Sgleb_36430</name>
</gene>
<reference evidence="2 3" key="1">
    <citation type="submission" date="2019-12" db="EMBL/GenBank/DDBJ databases">
        <title>Whole genome shotgun sequence of Streptomyces hygroscopicus subsp. glebosus NBRC 13786.</title>
        <authorList>
            <person name="Ichikawa N."/>
            <person name="Kimura A."/>
            <person name="Kitahashi Y."/>
            <person name="Komaki H."/>
            <person name="Tamura T."/>
        </authorList>
    </citation>
    <scope>NUCLEOTIDE SEQUENCE [LARGE SCALE GENOMIC DNA]</scope>
    <source>
        <strain evidence="2 3">NBRC 13786</strain>
    </source>
</reference>
<organism evidence="2 3">
    <name type="scientific">Streptomyces glebosus</name>
    <dbReference type="NCBI Taxonomy" id="249580"/>
    <lineage>
        <taxon>Bacteria</taxon>
        <taxon>Bacillati</taxon>
        <taxon>Actinomycetota</taxon>
        <taxon>Actinomycetes</taxon>
        <taxon>Kitasatosporales</taxon>
        <taxon>Streptomycetaceae</taxon>
        <taxon>Streptomyces</taxon>
    </lineage>
</organism>
<evidence type="ECO:0000313" key="2">
    <source>
        <dbReference type="EMBL" id="GFE15596.1"/>
    </source>
</evidence>
<sequence length="77" mass="8896">MALVTFETLPAETREVIVSAHPRPDFRRRILHAFRADPAHRPQSTFGNTKADAPDRCEDHYTRPNFVRIIEGSPWPE</sequence>
<comment type="caution">
    <text evidence="2">The sequence shown here is derived from an EMBL/GenBank/DDBJ whole genome shotgun (WGS) entry which is preliminary data.</text>
</comment>
<name>A0A640SZZ0_9ACTN</name>
<evidence type="ECO:0000313" key="3">
    <source>
        <dbReference type="Proteomes" id="UP000430079"/>
    </source>
</evidence>
<dbReference type="Proteomes" id="UP000430079">
    <property type="component" value="Unassembled WGS sequence"/>
</dbReference>
<dbReference type="AlphaFoldDB" id="A0A640SZZ0"/>
<keyword evidence="3" id="KW-1185">Reference proteome</keyword>